<dbReference type="GO" id="GO:0003677">
    <property type="term" value="F:DNA binding"/>
    <property type="evidence" value="ECO:0007669"/>
    <property type="project" value="InterPro"/>
</dbReference>
<gene>
    <name evidence="2" type="ORF">QPJ95_19910</name>
</gene>
<dbReference type="InterPro" id="IPR002525">
    <property type="entry name" value="Transp_IS110-like_N"/>
</dbReference>
<dbReference type="KEGG" id="ppso:QPJ95_19910"/>
<evidence type="ECO:0000259" key="1">
    <source>
        <dbReference type="Pfam" id="PF01548"/>
    </source>
</evidence>
<evidence type="ECO:0000313" key="3">
    <source>
        <dbReference type="Proteomes" id="UP001238334"/>
    </source>
</evidence>
<evidence type="ECO:0000313" key="2">
    <source>
        <dbReference type="EMBL" id="WIY24753.1"/>
    </source>
</evidence>
<dbReference type="GO" id="GO:0004803">
    <property type="term" value="F:transposase activity"/>
    <property type="evidence" value="ECO:0007669"/>
    <property type="project" value="InterPro"/>
</dbReference>
<reference evidence="2 3" key="1">
    <citation type="submission" date="2023-06" db="EMBL/GenBank/DDBJ databases">
        <title>Parasedimentitalea psychrophila sp. nov., a psychrophilic bacterium isolated from deep-sea sediment.</title>
        <authorList>
            <person name="Li A."/>
        </authorList>
    </citation>
    <scope>NUCLEOTIDE SEQUENCE [LARGE SCALE GENOMIC DNA]</scope>
    <source>
        <strain evidence="2 3">QS115</strain>
    </source>
</reference>
<dbReference type="Pfam" id="PF01548">
    <property type="entry name" value="DEDD_Tnp_IS110"/>
    <property type="match status" value="1"/>
</dbReference>
<accession>A0A9Y2P690</accession>
<keyword evidence="3" id="KW-1185">Reference proteome</keyword>
<feature type="domain" description="Transposase IS110-like N-terminal" evidence="1">
    <location>
        <begin position="15"/>
        <end position="91"/>
    </location>
</feature>
<protein>
    <submittedName>
        <fullName evidence="2">Transposase</fullName>
    </submittedName>
</protein>
<dbReference type="GO" id="GO:0006313">
    <property type="term" value="P:DNA transposition"/>
    <property type="evidence" value="ECO:0007669"/>
    <property type="project" value="InterPro"/>
</dbReference>
<dbReference type="RefSeq" id="WP_270920350.1">
    <property type="nucleotide sequence ID" value="NZ_CP127247.1"/>
</dbReference>
<dbReference type="Proteomes" id="UP001238334">
    <property type="component" value="Chromosome"/>
</dbReference>
<proteinExistence type="predicted"/>
<name>A0A9Y2P690_9RHOB</name>
<sequence>MSIIETSLRATDIIIGVDTHKSIHVAVAINEQGTRLAAISVPTNSKGYMELDNWSRSLGSVQAFGIEGTGPYGAGLSRYLMSLGLNIVAVTRPNYYPTVVCPCKS</sequence>
<organism evidence="2 3">
    <name type="scientific">Parasedimentitalea psychrophila</name>
    <dbReference type="NCBI Taxonomy" id="2997337"/>
    <lineage>
        <taxon>Bacteria</taxon>
        <taxon>Pseudomonadati</taxon>
        <taxon>Pseudomonadota</taxon>
        <taxon>Alphaproteobacteria</taxon>
        <taxon>Rhodobacterales</taxon>
        <taxon>Paracoccaceae</taxon>
        <taxon>Parasedimentitalea</taxon>
    </lineage>
</organism>
<dbReference type="AlphaFoldDB" id="A0A9Y2P690"/>
<dbReference type="EMBL" id="CP127247">
    <property type="protein sequence ID" value="WIY24753.1"/>
    <property type="molecule type" value="Genomic_DNA"/>
</dbReference>